<dbReference type="AlphaFoldDB" id="A0A6L6YHZ2"/>
<comment type="caution">
    <text evidence="2">The sequence shown here is derived from an EMBL/GenBank/DDBJ whole genome shotgun (WGS) entry which is preliminary data.</text>
</comment>
<sequence>MEYFLSMRGAAAFLSMGLFSLWLARTLKIRRPGMPSWVALVLAFILLFEPSQLAFILWDVHEKLTENGALMIKAYTFLKAGALLYVLFIVTSIFFSWQFYLRPSPLTLRSLRFGLFLPIAFAAVTFLEAPKMIWGERAYLVVLETDWIVIWVAVLNLIVLALTFIQPGKSK</sequence>
<feature type="transmembrane region" description="Helical" evidence="1">
    <location>
        <begin position="147"/>
        <end position="165"/>
    </location>
</feature>
<accession>A0A6L6YHZ2</accession>
<name>A0A6L6YHZ2_9BURK</name>
<gene>
    <name evidence="2" type="ORF">E5987_08630</name>
</gene>
<keyword evidence="1" id="KW-0812">Transmembrane</keyword>
<proteinExistence type="predicted"/>
<dbReference type="Proteomes" id="UP000472580">
    <property type="component" value="Unassembled WGS sequence"/>
</dbReference>
<reference evidence="2 3" key="1">
    <citation type="submission" date="2019-12" db="EMBL/GenBank/DDBJ databases">
        <title>Microbes associate with the intestines of laboratory mice.</title>
        <authorList>
            <person name="Navarre W."/>
            <person name="Wong E."/>
        </authorList>
    </citation>
    <scope>NUCLEOTIDE SEQUENCE [LARGE SCALE GENOMIC DNA]</scope>
    <source>
        <strain evidence="2 3">NM82_D38</strain>
    </source>
</reference>
<organism evidence="2 3">
    <name type="scientific">Parasutterella muris</name>
    <dbReference type="NCBI Taxonomy" id="2565572"/>
    <lineage>
        <taxon>Bacteria</taxon>
        <taxon>Pseudomonadati</taxon>
        <taxon>Pseudomonadota</taxon>
        <taxon>Betaproteobacteria</taxon>
        <taxon>Burkholderiales</taxon>
        <taxon>Sutterellaceae</taxon>
        <taxon>Parasutterella</taxon>
    </lineage>
</organism>
<dbReference type="OrthoDB" id="5297408at2"/>
<evidence type="ECO:0000256" key="1">
    <source>
        <dbReference type="SAM" id="Phobius"/>
    </source>
</evidence>
<protein>
    <submittedName>
        <fullName evidence="2">Uncharacterized protein</fullName>
    </submittedName>
</protein>
<feature type="transmembrane region" description="Helical" evidence="1">
    <location>
        <begin position="78"/>
        <end position="99"/>
    </location>
</feature>
<evidence type="ECO:0000313" key="2">
    <source>
        <dbReference type="EMBL" id="MVX57266.1"/>
    </source>
</evidence>
<keyword evidence="1" id="KW-1133">Transmembrane helix</keyword>
<evidence type="ECO:0000313" key="3">
    <source>
        <dbReference type="Proteomes" id="UP000472580"/>
    </source>
</evidence>
<dbReference type="EMBL" id="WSRP01000026">
    <property type="protein sequence ID" value="MVX57266.1"/>
    <property type="molecule type" value="Genomic_DNA"/>
</dbReference>
<feature type="transmembrane region" description="Helical" evidence="1">
    <location>
        <begin position="111"/>
        <end position="127"/>
    </location>
</feature>
<keyword evidence="3" id="KW-1185">Reference proteome</keyword>
<keyword evidence="1" id="KW-0472">Membrane</keyword>
<dbReference type="RefSeq" id="WP_160335692.1">
    <property type="nucleotide sequence ID" value="NZ_CALPCR010000013.1"/>
</dbReference>
<feature type="transmembrane region" description="Helical" evidence="1">
    <location>
        <begin position="36"/>
        <end position="58"/>
    </location>
</feature>
<feature type="transmembrane region" description="Helical" evidence="1">
    <location>
        <begin position="6"/>
        <end position="24"/>
    </location>
</feature>